<dbReference type="Proteomes" id="UP000217343">
    <property type="component" value="Chromosome"/>
</dbReference>
<feature type="transmembrane region" description="Helical" evidence="1">
    <location>
        <begin position="157"/>
        <end position="176"/>
    </location>
</feature>
<feature type="transmembrane region" description="Helical" evidence="1">
    <location>
        <begin position="383"/>
        <end position="404"/>
    </location>
</feature>
<feature type="transmembrane region" description="Helical" evidence="1">
    <location>
        <begin position="238"/>
        <end position="261"/>
    </location>
</feature>
<dbReference type="EMBL" id="CP022203">
    <property type="protein sequence ID" value="ATB49338.1"/>
    <property type="molecule type" value="Genomic_DNA"/>
</dbReference>
<evidence type="ECO:0000259" key="2">
    <source>
        <dbReference type="Pfam" id="PF04235"/>
    </source>
</evidence>
<keyword evidence="4" id="KW-1185">Reference proteome</keyword>
<dbReference type="AlphaFoldDB" id="A0A250K067"/>
<keyword evidence="1" id="KW-0812">Transmembrane</keyword>
<proteinExistence type="predicted"/>
<reference evidence="3 4" key="1">
    <citation type="submission" date="2017-06" db="EMBL/GenBank/DDBJ databases">
        <title>Sequencing and comparative analysis of myxobacterial genomes.</title>
        <authorList>
            <person name="Rupp O."/>
            <person name="Goesmann A."/>
            <person name="Sogaard-Andersen L."/>
        </authorList>
    </citation>
    <scope>NUCLEOTIDE SEQUENCE [LARGE SCALE GENOMIC DNA]</scope>
    <source>
        <strain evidence="3 4">DSM 14697</strain>
    </source>
</reference>
<feature type="transmembrane region" description="Helical" evidence="1">
    <location>
        <begin position="318"/>
        <end position="335"/>
    </location>
</feature>
<feature type="transmembrane region" description="Helical" evidence="1">
    <location>
        <begin position="355"/>
        <end position="377"/>
    </location>
</feature>
<feature type="domain" description="DUF418" evidence="2">
    <location>
        <begin position="255"/>
        <end position="423"/>
    </location>
</feature>
<dbReference type="PANTHER" id="PTHR30590">
    <property type="entry name" value="INNER MEMBRANE PROTEIN"/>
    <property type="match status" value="1"/>
</dbReference>
<dbReference type="OrthoDB" id="9807744at2"/>
<dbReference type="KEGG" id="mmas:MYMAC_004981"/>
<evidence type="ECO:0000256" key="1">
    <source>
        <dbReference type="SAM" id="Phobius"/>
    </source>
</evidence>
<dbReference type="InterPro" id="IPR052529">
    <property type="entry name" value="Bact_Transport_Assoc"/>
</dbReference>
<keyword evidence="1" id="KW-0472">Membrane</keyword>
<dbReference type="InterPro" id="IPR007349">
    <property type="entry name" value="DUF418"/>
</dbReference>
<protein>
    <recommendedName>
        <fullName evidence="2">DUF418 domain-containing protein</fullName>
    </recommendedName>
</protein>
<evidence type="ECO:0000313" key="4">
    <source>
        <dbReference type="Proteomes" id="UP000217343"/>
    </source>
</evidence>
<evidence type="ECO:0000313" key="3">
    <source>
        <dbReference type="EMBL" id="ATB49338.1"/>
    </source>
</evidence>
<dbReference type="Pfam" id="PF04235">
    <property type="entry name" value="DUF418"/>
    <property type="match status" value="1"/>
</dbReference>
<feature type="transmembrane region" description="Helical" evidence="1">
    <location>
        <begin position="273"/>
        <end position="294"/>
    </location>
</feature>
<keyword evidence="1" id="KW-1133">Transmembrane helix</keyword>
<feature type="transmembrane region" description="Helical" evidence="1">
    <location>
        <begin position="69"/>
        <end position="96"/>
    </location>
</feature>
<dbReference type="PANTHER" id="PTHR30590:SF2">
    <property type="entry name" value="INNER MEMBRANE PROTEIN"/>
    <property type="match status" value="1"/>
</dbReference>
<organism evidence="3 4">
    <name type="scientific">Corallococcus macrosporus DSM 14697</name>
    <dbReference type="NCBI Taxonomy" id="1189310"/>
    <lineage>
        <taxon>Bacteria</taxon>
        <taxon>Pseudomonadati</taxon>
        <taxon>Myxococcota</taxon>
        <taxon>Myxococcia</taxon>
        <taxon>Myxococcales</taxon>
        <taxon>Cystobacterineae</taxon>
        <taxon>Myxococcaceae</taxon>
        <taxon>Corallococcus</taxon>
    </lineage>
</organism>
<sequence length="442" mass="48556">MSESRPLSASTASGARPVEASERVVLLDALRGFALWGVFVSNSLMWLSGRAFMSPEAVSALSVPLLEQVVGAVYQLFVTQKFVSIFSFLFGLGFSIQLARAEARGDSAVPLYSRRLLVLFGIGLAHALLLWTGDILHTYAMVGFLLMAFRARANRTVLFWALGLVTVMPFLVPAVIRYTPVLLHGAEAAAEAAKASRAKDLALKADTLVALSSESFWTAQAGNARFFLENMGGGFRRVLWMSLILGRFLLGLLAGRLLLLQDVARHRALLRRILAWGLGVGLVLNGSGLVLYRLRKAGVLEWDPQGPWMMLLNSLQEPGYIAMGAAYVAAFALLFQRERWRRWLGVLTPVGRMALTNYLTQSAVSIWIYDGWGLGFIGKLPPSRIVVISGLVFAAQVVFSHLWLSRFRFGPAEWLWRSLTYGKAQPMRRPAGDRDAPGVAAS</sequence>
<name>A0A250K067_9BACT</name>
<gene>
    <name evidence="3" type="ORF">MYMAC_004981</name>
</gene>
<accession>A0A250K067</accession>
<dbReference type="RefSeq" id="WP_095959920.1">
    <property type="nucleotide sequence ID" value="NZ_CP022203.1"/>
</dbReference>